<dbReference type="Pfam" id="PF08510">
    <property type="entry name" value="PIG-P"/>
    <property type="match status" value="1"/>
</dbReference>
<dbReference type="GO" id="GO:0016020">
    <property type="term" value="C:membrane"/>
    <property type="evidence" value="ECO:0007669"/>
    <property type="project" value="UniProtKB-SubCell"/>
</dbReference>
<dbReference type="PANTHER" id="PTHR46346">
    <property type="entry name" value="PHOSPHATIDYLINOSITOL N-ACETYLGLUCOSAMINYLTRANSFERASE SUBUNIT P"/>
    <property type="match status" value="1"/>
</dbReference>
<organism evidence="7 8">
    <name type="scientific">Sitophilus oryzae</name>
    <name type="common">Rice weevil</name>
    <name type="synonym">Curculio oryzae</name>
    <dbReference type="NCBI Taxonomy" id="7048"/>
    <lineage>
        <taxon>Eukaryota</taxon>
        <taxon>Metazoa</taxon>
        <taxon>Ecdysozoa</taxon>
        <taxon>Arthropoda</taxon>
        <taxon>Hexapoda</taxon>
        <taxon>Insecta</taxon>
        <taxon>Pterygota</taxon>
        <taxon>Neoptera</taxon>
        <taxon>Endopterygota</taxon>
        <taxon>Coleoptera</taxon>
        <taxon>Polyphaga</taxon>
        <taxon>Cucujiformia</taxon>
        <taxon>Curculionidae</taxon>
        <taxon>Dryophthorinae</taxon>
        <taxon>Sitophilus</taxon>
    </lineage>
</organism>
<keyword evidence="4 5" id="KW-0472">Membrane</keyword>
<dbReference type="PANTHER" id="PTHR46346:SF1">
    <property type="entry name" value="PHOSPHATIDYLINOSITOL N-ACETYLGLUCOSAMINYLTRANSFERASE SUBUNIT P"/>
    <property type="match status" value="1"/>
</dbReference>
<evidence type="ECO:0000256" key="1">
    <source>
        <dbReference type="ARBA" id="ARBA00004141"/>
    </source>
</evidence>
<protein>
    <submittedName>
        <fullName evidence="8">Phosphatidylinositol N-acetylglucosaminyltransferase subunit P-like isoform X1</fullName>
    </submittedName>
</protein>
<keyword evidence="7" id="KW-1185">Reference proteome</keyword>
<feature type="transmembrane region" description="Helical" evidence="5">
    <location>
        <begin position="53"/>
        <end position="74"/>
    </location>
</feature>
<evidence type="ECO:0000256" key="2">
    <source>
        <dbReference type="ARBA" id="ARBA00022692"/>
    </source>
</evidence>
<reference evidence="8" key="1">
    <citation type="submission" date="2025-08" db="UniProtKB">
        <authorList>
            <consortium name="RefSeq"/>
        </authorList>
    </citation>
    <scope>IDENTIFICATION</scope>
    <source>
        <tissue evidence="8">Gonads</tissue>
    </source>
</reference>
<dbReference type="KEGG" id="soy:115877065"/>
<dbReference type="GO" id="GO:0006506">
    <property type="term" value="P:GPI anchor biosynthetic process"/>
    <property type="evidence" value="ECO:0007669"/>
    <property type="project" value="TreeGrafter"/>
</dbReference>
<dbReference type="RefSeq" id="XP_030748998.1">
    <property type="nucleotide sequence ID" value="XM_030893138.1"/>
</dbReference>
<accession>A0A6J2XCD8</accession>
<evidence type="ECO:0000259" key="6">
    <source>
        <dbReference type="Pfam" id="PF08510"/>
    </source>
</evidence>
<evidence type="ECO:0000256" key="5">
    <source>
        <dbReference type="SAM" id="Phobius"/>
    </source>
</evidence>
<evidence type="ECO:0000256" key="4">
    <source>
        <dbReference type="ARBA" id="ARBA00023136"/>
    </source>
</evidence>
<name>A0A6J2XCD8_SITOR</name>
<evidence type="ECO:0000313" key="8">
    <source>
        <dbReference type="RefSeq" id="XP_030748998.1"/>
    </source>
</evidence>
<dbReference type="InterPro" id="IPR013717">
    <property type="entry name" value="PIG-P"/>
</dbReference>
<dbReference type="OrthoDB" id="690928at2759"/>
<dbReference type="AlphaFoldDB" id="A0A6J2XCD8"/>
<dbReference type="InParanoid" id="A0A6J2XCD8"/>
<keyword evidence="2 5" id="KW-0812">Transmembrane</keyword>
<comment type="subcellular location">
    <subcellularLocation>
        <location evidence="1">Membrane</location>
        <topology evidence="1">Multi-pass membrane protein</topology>
    </subcellularLocation>
</comment>
<evidence type="ECO:0000313" key="7">
    <source>
        <dbReference type="Proteomes" id="UP000504635"/>
    </source>
</evidence>
<dbReference type="InterPro" id="IPR052263">
    <property type="entry name" value="GPI_Anchor_Biosynth"/>
</dbReference>
<evidence type="ECO:0000256" key="3">
    <source>
        <dbReference type="ARBA" id="ARBA00022989"/>
    </source>
</evidence>
<feature type="transmembrane region" description="Helical" evidence="5">
    <location>
        <begin position="12"/>
        <end position="33"/>
    </location>
</feature>
<dbReference type="FunCoup" id="A0A6J2XCD8">
    <property type="interactions" value="77"/>
</dbReference>
<keyword evidence="3 5" id="KW-1133">Transmembrane helix</keyword>
<dbReference type="GeneID" id="115877065"/>
<dbReference type="Proteomes" id="UP000504635">
    <property type="component" value="Unplaced"/>
</dbReference>
<feature type="domain" description="PIG-P" evidence="6">
    <location>
        <begin position="12"/>
        <end position="154"/>
    </location>
</feature>
<dbReference type="GO" id="GO:0005783">
    <property type="term" value="C:endoplasmic reticulum"/>
    <property type="evidence" value="ECO:0007669"/>
    <property type="project" value="TreeGrafter"/>
</dbReference>
<gene>
    <name evidence="8" type="primary">LOC115877065</name>
</gene>
<sequence length="158" mass="18483">MPHHTPAPTPSRAVYGFVMFLSLQLLFAIYLIWSLVPKQYFELVGFNFLPQRHWAVSVPIFILTATFIFGFVIYPSLGLLMTPHYDDIRTIMDKTGRKIKKNAVILQEDVTEDCICKSKEKCWKEYYKHDKNFIKKSIPAAEDLNIWDVSEDLYLNNM</sequence>
<proteinExistence type="predicted"/>